<reference evidence="1 2" key="1">
    <citation type="journal article" date="2008" name="Nat. Biotechnol.">
        <title>Genome sequencing and analysis of the filamentous fungus Penicillium chrysogenum.</title>
        <authorList>
            <person name="van den Berg M.A."/>
            <person name="Albang R."/>
            <person name="Albermann K."/>
            <person name="Badger J.H."/>
            <person name="Daran J.-M."/>
            <person name="Driessen A.J.M."/>
            <person name="Garcia-Estrada C."/>
            <person name="Fedorova N.D."/>
            <person name="Harris D.M."/>
            <person name="Heijne W.H.M."/>
            <person name="Joardar V.S."/>
            <person name="Kiel J.A.K.W."/>
            <person name="Kovalchuk A."/>
            <person name="Martin J.F."/>
            <person name="Nierman W.C."/>
            <person name="Nijland J.G."/>
            <person name="Pronk J.T."/>
            <person name="Roubos J.A."/>
            <person name="van der Klei I.J."/>
            <person name="van Peij N.N.M.E."/>
            <person name="Veenhuis M."/>
            <person name="von Doehren H."/>
            <person name="Wagner C."/>
            <person name="Wortman J.R."/>
            <person name="Bovenberg R.A.L."/>
        </authorList>
    </citation>
    <scope>NUCLEOTIDE SEQUENCE [LARGE SCALE GENOMIC DNA]</scope>
    <source>
        <strain evidence="2">ATCC 28089 / DSM 1075 / NRRL 1951 / Wisconsin 54-1255</strain>
    </source>
</reference>
<dbReference type="Proteomes" id="UP000000724">
    <property type="component" value="Contig Pc00c20"/>
</dbReference>
<dbReference type="VEuPathDB" id="FungiDB:PCH_Pc20g10770"/>
<gene>
    <name evidence="1" type="ORF">Pc20g10770</name>
    <name evidence="1" type="ORF">PCH_Pc20g10770</name>
</gene>
<dbReference type="AlphaFoldDB" id="B6HFW9"/>
<dbReference type="eggNOG" id="ENOG502SJYI">
    <property type="taxonomic scope" value="Eukaryota"/>
</dbReference>
<keyword evidence="2" id="KW-1185">Reference proteome</keyword>
<dbReference type="OMA" id="QWMVRLA"/>
<organism evidence="1 2">
    <name type="scientific">Penicillium rubens (strain ATCC 28089 / DSM 1075 / NRRL 1951 / Wisconsin 54-1255)</name>
    <name type="common">Penicillium chrysogenum</name>
    <dbReference type="NCBI Taxonomy" id="500485"/>
    <lineage>
        <taxon>Eukaryota</taxon>
        <taxon>Fungi</taxon>
        <taxon>Dikarya</taxon>
        <taxon>Ascomycota</taxon>
        <taxon>Pezizomycotina</taxon>
        <taxon>Eurotiomycetes</taxon>
        <taxon>Eurotiomycetidae</taxon>
        <taxon>Eurotiales</taxon>
        <taxon>Aspergillaceae</taxon>
        <taxon>Penicillium</taxon>
        <taxon>Penicillium chrysogenum species complex</taxon>
    </lineage>
</organism>
<accession>B6HFW9</accession>
<evidence type="ECO:0000313" key="1">
    <source>
        <dbReference type="EMBL" id="CAP86406.1"/>
    </source>
</evidence>
<proteinExistence type="predicted"/>
<evidence type="ECO:0000313" key="2">
    <source>
        <dbReference type="Proteomes" id="UP000000724"/>
    </source>
</evidence>
<dbReference type="OrthoDB" id="5354164at2759"/>
<name>B6HFW9_PENRW</name>
<sequence length="1029" mass="114145">MSFSIQNIIGTPLHAVAESNIALAHLNFDFSLVKCEAPAELQLLGKQLSKSRRQSAEDGSFHILARRLGVLFDDVLPDVPALLEAYGTRASEIVKDMTQKTENPKDIVDGFFGSHLGIDSTTIWASATSGKSVLRIHLLACMLARIWSPQEATAIWAELVSHRQTVIKSQAQSSDIVDNYLAQLAAAHEIDRASLGSWDASARAWLEVADQARTLQQIQINLIVNNLSVAVKSQSSSAHASARNTRSYDSVILNLNRALTTLDKLVKGEPQQITDGGILLGLISWHIYPDLVVLGHTTQEIHQKDILVKEGGIVTISITSQARPRTDGVYWSLPLASLRYYGVVHRERSTMRDSKIPVAQLQALVLGASLGADDAAFTAAKILQSLWKLFYRHYEIKLSQVADQPLELSVDLAGFEVVDVLGDHRQSLRRLMKLLQLIFPFQGGIELLLSGKDNEQNTAMQLMRYGTNYGRQWIGNTGTSPCTLFGLSNLSSLLCMIRNREARIRVLRTQCAQYRFSSADYVIRFRAENNLYGYTSVDVERARNSHGGMKRKWDEYENPDAENIQFLEVPLGENWIFLSPMEASSSHAPKYFNPDMEDDYSNAQDDAFAEFFEDGPLATESVIFDFAFGDPNLAAVYKRKNSQSSSQKKGVSGVVPLETVQDLLEQSLLRLDLVAEYLLHHFTVIQSSHGNSLLALGRVVDYYKCHLPYATVSMGVIKNPIRCWDWAQYMAKGLDSLSPLAKQLAREGNKPTTIYPSPLSREYAFAAILQFESGDISVDIARLADVLAISSGNSLFIAEQLLHDPMSPRCLSSGAVSHAIGNVGKPGVTLLVSPPELEIREHDLEKWQFVNHNLFDGNSAGGMFDGTSIHLSFTGWEGPVSLESTNSRGMDAYYIETAVSVNDRGEWVGDLDILEGLRHLEIGVPGPTESKCTHDPSFPVAGIKLISIDCWEEILDPPGGLLVLRSAPATLSTNDRRGHWQWMVRLAAVSIARSRKYRCICLPVDRSFCWTCVVDKIDADEERNVLFVY</sequence>
<protein>
    <submittedName>
        <fullName evidence="1">Pc20g10770 protein</fullName>
    </submittedName>
</protein>
<dbReference type="EMBL" id="AM920435">
    <property type="protein sequence ID" value="CAP86406.1"/>
    <property type="molecule type" value="Genomic_DNA"/>
</dbReference>
<dbReference type="BioCyc" id="PCHR:PC20G10770-MONOMER"/>
<dbReference type="HOGENOM" id="CLU_009290_0_0_1"/>